<name>A0A6I4IUB4_9FLAO</name>
<proteinExistence type="predicted"/>
<accession>A0A6I4IUB4</accession>
<dbReference type="EMBL" id="WQLW01000012">
    <property type="protein sequence ID" value="MVO10464.1"/>
    <property type="molecule type" value="Genomic_DNA"/>
</dbReference>
<evidence type="ECO:0000313" key="2">
    <source>
        <dbReference type="Proteomes" id="UP000431264"/>
    </source>
</evidence>
<sequence length="95" mass="11007">MKEAIEFQLVKGTFNLEEAKEVLFSLLNSKIKYHQQQAFSISERNAGSITYSENRIEELNQAREKVIQFMNQQFEEGNSVQIDGIISIKVMQNHV</sequence>
<reference evidence="2" key="1">
    <citation type="submission" date="2019-05" db="EMBL/GenBank/DDBJ databases">
        <title>Flavobacterium profundi sp. nov., isolated from a deep-sea seamount.</title>
        <authorList>
            <person name="Zhang D.-C."/>
        </authorList>
    </citation>
    <scope>NUCLEOTIDE SEQUENCE [LARGE SCALE GENOMIC DNA]</scope>
    <source>
        <strain evidence="2">TP390</strain>
    </source>
</reference>
<dbReference type="AlphaFoldDB" id="A0A6I4IUB4"/>
<gene>
    <name evidence="1" type="ORF">GOQ30_14915</name>
</gene>
<evidence type="ECO:0000313" key="1">
    <source>
        <dbReference type="EMBL" id="MVO10464.1"/>
    </source>
</evidence>
<dbReference type="RefSeq" id="WP_140998888.1">
    <property type="nucleotide sequence ID" value="NZ_VDCZ01000012.1"/>
</dbReference>
<comment type="caution">
    <text evidence="1">The sequence shown here is derived from an EMBL/GenBank/DDBJ whole genome shotgun (WGS) entry which is preliminary data.</text>
</comment>
<organism evidence="1 2">
    <name type="scientific">Flavobacterium profundi</name>
    <dbReference type="NCBI Taxonomy" id="1774945"/>
    <lineage>
        <taxon>Bacteria</taxon>
        <taxon>Pseudomonadati</taxon>
        <taxon>Bacteroidota</taxon>
        <taxon>Flavobacteriia</taxon>
        <taxon>Flavobacteriales</taxon>
        <taxon>Flavobacteriaceae</taxon>
        <taxon>Flavobacterium</taxon>
    </lineage>
</organism>
<dbReference type="OrthoDB" id="680899at2"/>
<keyword evidence="2" id="KW-1185">Reference proteome</keyword>
<protein>
    <submittedName>
        <fullName evidence="1">Uncharacterized protein</fullName>
    </submittedName>
</protein>
<dbReference type="Proteomes" id="UP000431264">
    <property type="component" value="Unassembled WGS sequence"/>
</dbReference>